<dbReference type="RefSeq" id="WP_191738051.1">
    <property type="nucleotide sequence ID" value="NZ_JACYFS010000008.1"/>
</dbReference>
<evidence type="ECO:0000313" key="1">
    <source>
        <dbReference type="EMBL" id="MBD8084273.1"/>
    </source>
</evidence>
<organism evidence="1 2">
    <name type="scientific">Chryseobacterium caseinilyticum</name>
    <dbReference type="NCBI Taxonomy" id="2771428"/>
    <lineage>
        <taxon>Bacteria</taxon>
        <taxon>Pseudomonadati</taxon>
        <taxon>Bacteroidota</taxon>
        <taxon>Flavobacteriia</taxon>
        <taxon>Flavobacteriales</taxon>
        <taxon>Weeksellaceae</taxon>
        <taxon>Chryseobacterium group</taxon>
        <taxon>Chryseobacterium</taxon>
    </lineage>
</organism>
<gene>
    <name evidence="1" type="ORF">IC610_17845</name>
</gene>
<sequence length="280" mass="33307">MKLGIQDLYFKILEFEGEYIYENLLKIWAVKNDYENYIIQLSEKIFAEKHIFSQEDFWELYALSRVLDILTLRLQPNNNSDESEWHGPDLSSLEYIKFCTLIGLQVSTPSSFHDFDCEIIEAKSGKINFQIDECLFPAIKLKNLVIKRAGLRVFLNNENFDLNRVNNSKIYWTSRRRNRHFHDLSIGWGSNSQWRTNFRLDIETEENFIYNYQGRINLNHPKEEYSDQLDDLSIGEAIELTKVRHFIHSTKDDSDLFPYDFRYDEDKITAQNKLPTSLFL</sequence>
<accession>A0ABR8ZG41</accession>
<proteinExistence type="predicted"/>
<dbReference type="EMBL" id="JACYFS010000008">
    <property type="protein sequence ID" value="MBD8084273.1"/>
    <property type="molecule type" value="Genomic_DNA"/>
</dbReference>
<comment type="caution">
    <text evidence="1">The sequence shown here is derived from an EMBL/GenBank/DDBJ whole genome shotgun (WGS) entry which is preliminary data.</text>
</comment>
<protein>
    <submittedName>
        <fullName evidence="1">Uncharacterized protein</fullName>
    </submittedName>
</protein>
<evidence type="ECO:0000313" key="2">
    <source>
        <dbReference type="Proteomes" id="UP000637299"/>
    </source>
</evidence>
<name>A0ABR8ZG41_9FLAO</name>
<dbReference type="Proteomes" id="UP000637299">
    <property type="component" value="Unassembled WGS sequence"/>
</dbReference>
<keyword evidence="2" id="KW-1185">Reference proteome</keyword>
<reference evidence="1 2" key="1">
    <citation type="submission" date="2020-09" db="EMBL/GenBank/DDBJ databases">
        <title>Genome seq and assembly of Chryseobacterium sp.</title>
        <authorList>
            <person name="Chhetri G."/>
        </authorList>
    </citation>
    <scope>NUCLEOTIDE SEQUENCE [LARGE SCALE GENOMIC DNA]</scope>
    <source>
        <strain evidence="1 2">GCR10</strain>
    </source>
</reference>